<dbReference type="InterPro" id="IPR009057">
    <property type="entry name" value="Homeodomain-like_sf"/>
</dbReference>
<dbReference type="PANTHER" id="PTHR47506:SF10">
    <property type="entry name" value="TRANSCRIPTIONAL REGULATORY PROTEIN"/>
    <property type="match status" value="1"/>
</dbReference>
<keyword evidence="2 4" id="KW-0238">DNA-binding</keyword>
<sequence length="192" mass="21457">MARSKEFEIDTVLGRAMAVFWRQGYEKTSMQDLVIAMGIHKRSMYDTFGDKHSLFIQALERYAAMAAGRMQERLEPLSSSREGIRLLFELMIHPAEEEPRGCLLVNTATELALDDPLAASRVEQSFARTEQLLELLVRQGQESGEIASSLPPAVLAACLHNALVGLRVMARLTADRDRLEQIAEATLVLLDK</sequence>
<dbReference type="Pfam" id="PF16925">
    <property type="entry name" value="TetR_C_13"/>
    <property type="match status" value="1"/>
</dbReference>
<evidence type="ECO:0000256" key="2">
    <source>
        <dbReference type="ARBA" id="ARBA00023125"/>
    </source>
</evidence>
<reference evidence="6 7" key="1">
    <citation type="submission" date="2017-06" db="EMBL/GenBank/DDBJ databases">
        <title>Complete genome sequence of Paenibacillus donghaensis KCTC 13049T isolated from East Sea sediment, South Korea.</title>
        <authorList>
            <person name="Jung B.K."/>
            <person name="Hong S.-J."/>
            <person name="Shin J.-H."/>
        </authorList>
    </citation>
    <scope>NUCLEOTIDE SEQUENCE [LARGE SCALE GENOMIC DNA]</scope>
    <source>
        <strain evidence="6 7">KCTC 13049</strain>
    </source>
</reference>
<dbReference type="Gene3D" id="1.10.357.10">
    <property type="entry name" value="Tetracycline Repressor, domain 2"/>
    <property type="match status" value="1"/>
</dbReference>
<dbReference type="SUPFAM" id="SSF46689">
    <property type="entry name" value="Homeodomain-like"/>
    <property type="match status" value="1"/>
</dbReference>
<dbReference type="AlphaFoldDB" id="A0A2Z2K961"/>
<gene>
    <name evidence="6" type="ORF">B9T62_21850</name>
</gene>
<keyword evidence="1" id="KW-0805">Transcription regulation</keyword>
<protein>
    <submittedName>
        <fullName evidence="6">TetR family transcriptional regulator</fullName>
    </submittedName>
</protein>
<dbReference type="KEGG" id="pdh:B9T62_21850"/>
<organism evidence="6 7">
    <name type="scientific">Paenibacillus donghaensis</name>
    <dbReference type="NCBI Taxonomy" id="414771"/>
    <lineage>
        <taxon>Bacteria</taxon>
        <taxon>Bacillati</taxon>
        <taxon>Bacillota</taxon>
        <taxon>Bacilli</taxon>
        <taxon>Bacillales</taxon>
        <taxon>Paenibacillaceae</taxon>
        <taxon>Paenibacillus</taxon>
    </lineage>
</organism>
<dbReference type="Proteomes" id="UP000249890">
    <property type="component" value="Chromosome"/>
</dbReference>
<dbReference type="PROSITE" id="PS50977">
    <property type="entry name" value="HTH_TETR_2"/>
    <property type="match status" value="1"/>
</dbReference>
<feature type="domain" description="HTH tetR-type" evidence="5">
    <location>
        <begin position="6"/>
        <end position="66"/>
    </location>
</feature>
<name>A0A2Z2K961_9BACL</name>
<evidence type="ECO:0000256" key="1">
    <source>
        <dbReference type="ARBA" id="ARBA00023015"/>
    </source>
</evidence>
<evidence type="ECO:0000259" key="5">
    <source>
        <dbReference type="PROSITE" id="PS50977"/>
    </source>
</evidence>
<dbReference type="InterPro" id="IPR011075">
    <property type="entry name" value="TetR_C"/>
</dbReference>
<dbReference type="EMBL" id="CP021780">
    <property type="protein sequence ID" value="ASA23216.1"/>
    <property type="molecule type" value="Genomic_DNA"/>
</dbReference>
<keyword evidence="7" id="KW-1185">Reference proteome</keyword>
<dbReference type="SUPFAM" id="SSF48498">
    <property type="entry name" value="Tetracyclin repressor-like, C-terminal domain"/>
    <property type="match status" value="1"/>
</dbReference>
<dbReference type="GO" id="GO:0003677">
    <property type="term" value="F:DNA binding"/>
    <property type="evidence" value="ECO:0007669"/>
    <property type="project" value="UniProtKB-UniRule"/>
</dbReference>
<dbReference type="InterPro" id="IPR036271">
    <property type="entry name" value="Tet_transcr_reg_TetR-rel_C_sf"/>
</dbReference>
<accession>A0A2Z2K961</accession>
<dbReference type="InterPro" id="IPR001647">
    <property type="entry name" value="HTH_TetR"/>
</dbReference>
<dbReference type="RefSeq" id="WP_087917211.1">
    <property type="nucleotide sequence ID" value="NZ_CP021780.1"/>
</dbReference>
<evidence type="ECO:0000313" key="7">
    <source>
        <dbReference type="Proteomes" id="UP000249890"/>
    </source>
</evidence>
<dbReference type="PANTHER" id="PTHR47506">
    <property type="entry name" value="TRANSCRIPTIONAL REGULATORY PROTEIN"/>
    <property type="match status" value="1"/>
</dbReference>
<dbReference type="Gene3D" id="1.10.10.60">
    <property type="entry name" value="Homeodomain-like"/>
    <property type="match status" value="1"/>
</dbReference>
<dbReference type="OrthoDB" id="9795242at2"/>
<dbReference type="Pfam" id="PF00440">
    <property type="entry name" value="TetR_N"/>
    <property type="match status" value="1"/>
</dbReference>
<evidence type="ECO:0000256" key="3">
    <source>
        <dbReference type="ARBA" id="ARBA00023163"/>
    </source>
</evidence>
<evidence type="ECO:0000256" key="4">
    <source>
        <dbReference type="PROSITE-ProRule" id="PRU00335"/>
    </source>
</evidence>
<keyword evidence="3" id="KW-0804">Transcription</keyword>
<proteinExistence type="predicted"/>
<evidence type="ECO:0000313" key="6">
    <source>
        <dbReference type="EMBL" id="ASA23216.1"/>
    </source>
</evidence>
<feature type="DNA-binding region" description="H-T-H motif" evidence="4">
    <location>
        <begin position="29"/>
        <end position="48"/>
    </location>
</feature>